<dbReference type="EMBL" id="JAABLP010000003">
    <property type="protein sequence ID" value="NBN64795.1"/>
    <property type="molecule type" value="Genomic_DNA"/>
</dbReference>
<comment type="caution">
    <text evidence="1">The sequence shown here is derived from an EMBL/GenBank/DDBJ whole genome shotgun (WGS) entry which is preliminary data.</text>
</comment>
<name>A0ABW9ZIU5_9HYPH</name>
<accession>A0ABW9ZIU5</accession>
<reference evidence="1 2" key="1">
    <citation type="submission" date="2020-01" db="EMBL/GenBank/DDBJ databases">
        <authorList>
            <person name="Peng S.Y."/>
            <person name="Li J."/>
            <person name="Wang M."/>
            <person name="Wang L."/>
            <person name="Wang C.Q."/>
            <person name="Wang J.R."/>
        </authorList>
    </citation>
    <scope>NUCLEOTIDE SEQUENCE [LARGE SCALE GENOMIC DNA]</scope>
    <source>
        <strain evidence="1 2">XCT-34</strain>
    </source>
</reference>
<sequence length="280" mass="30637">MSDFFFAVRNIRASRVNLIMNDYAAGLPSPLSFLGLADLLARKLGLIPWCAGVLPVLHHVHVSEGRTKPEMENKTGMFTPIETMEDMIGTVDVSLLLHLPGCDSDSDVKQQLQHCRIAGGLIQDPSPTVDAVPADGSAFRMLRRGYAMVRPEPTGHRRITMGDPEGLAQTAQTLFPAERAPGSGWHVPSAVGYRLLEDPATAPKRQRTRSSTVPHVFAEPVLGIAELVSVRNARLTGLATTGLHELLWRWHAQGDLVLGHSDYHPERSPIDMTKELISHG</sequence>
<evidence type="ECO:0000313" key="1">
    <source>
        <dbReference type="EMBL" id="NBN64795.1"/>
    </source>
</evidence>
<organism evidence="1 2">
    <name type="scientific">Pannonibacter tanglangensis</name>
    <dbReference type="NCBI Taxonomy" id="2750084"/>
    <lineage>
        <taxon>Bacteria</taxon>
        <taxon>Pseudomonadati</taxon>
        <taxon>Pseudomonadota</taxon>
        <taxon>Alphaproteobacteria</taxon>
        <taxon>Hyphomicrobiales</taxon>
        <taxon>Stappiaceae</taxon>
        <taxon>Pannonibacter</taxon>
    </lineage>
</organism>
<protein>
    <submittedName>
        <fullName evidence="1">Uncharacterized protein</fullName>
    </submittedName>
</protein>
<keyword evidence="2" id="KW-1185">Reference proteome</keyword>
<proteinExistence type="predicted"/>
<evidence type="ECO:0000313" key="2">
    <source>
        <dbReference type="Proteomes" id="UP000541347"/>
    </source>
</evidence>
<dbReference type="Pfam" id="PF09614">
    <property type="entry name" value="Cas_Csy2"/>
    <property type="match status" value="1"/>
</dbReference>
<dbReference type="RefSeq" id="WP_161676740.1">
    <property type="nucleotide sequence ID" value="NZ_JAABLP010000003.1"/>
</dbReference>
<dbReference type="Proteomes" id="UP000541347">
    <property type="component" value="Unassembled WGS sequence"/>
</dbReference>
<gene>
    <name evidence="1" type="ORF">GWI71_13965</name>
</gene>
<dbReference type="InterPro" id="IPR013398">
    <property type="entry name" value="CRISPR-assoc_prot_Csy2"/>
</dbReference>